<accession>A0ABS8NFG3</accession>
<evidence type="ECO:0000313" key="3">
    <source>
        <dbReference type="EMBL" id="MCC9642295.1"/>
    </source>
</evidence>
<keyword evidence="2" id="KW-1133">Transmembrane helix</keyword>
<evidence type="ECO:0000256" key="1">
    <source>
        <dbReference type="SAM" id="MobiDB-lite"/>
    </source>
</evidence>
<dbReference type="EMBL" id="JAJKFW010000020">
    <property type="protein sequence ID" value="MCC9642295.1"/>
    <property type="molecule type" value="Genomic_DNA"/>
</dbReference>
<evidence type="ECO:0000313" key="4">
    <source>
        <dbReference type="Proteomes" id="UP001430306"/>
    </source>
</evidence>
<comment type="caution">
    <text evidence="3">The sequence shown here is derived from an EMBL/GenBank/DDBJ whole genome shotgun (WGS) entry which is preliminary data.</text>
</comment>
<reference evidence="3" key="1">
    <citation type="submission" date="2021-11" db="EMBL/GenBank/DDBJ databases">
        <title>Genome sequence.</title>
        <authorList>
            <person name="Sun Q."/>
        </authorList>
    </citation>
    <scope>NUCLEOTIDE SEQUENCE</scope>
    <source>
        <strain evidence="3">JC740</strain>
    </source>
</reference>
<evidence type="ECO:0000256" key="2">
    <source>
        <dbReference type="SAM" id="Phobius"/>
    </source>
</evidence>
<organism evidence="3 4">
    <name type="scientific">Rhodopirellula halodulae</name>
    <dbReference type="NCBI Taxonomy" id="2894198"/>
    <lineage>
        <taxon>Bacteria</taxon>
        <taxon>Pseudomonadati</taxon>
        <taxon>Planctomycetota</taxon>
        <taxon>Planctomycetia</taxon>
        <taxon>Pirellulales</taxon>
        <taxon>Pirellulaceae</taxon>
        <taxon>Rhodopirellula</taxon>
    </lineage>
</organism>
<proteinExistence type="predicted"/>
<protein>
    <submittedName>
        <fullName evidence="3">Uncharacterized protein</fullName>
    </submittedName>
</protein>
<keyword evidence="4" id="KW-1185">Reference proteome</keyword>
<dbReference type="Proteomes" id="UP001430306">
    <property type="component" value="Unassembled WGS sequence"/>
</dbReference>
<keyword evidence="2" id="KW-0812">Transmembrane</keyword>
<feature type="transmembrane region" description="Helical" evidence="2">
    <location>
        <begin position="15"/>
        <end position="34"/>
    </location>
</feature>
<keyword evidence="2" id="KW-0472">Membrane</keyword>
<dbReference type="RefSeq" id="WP_230273091.1">
    <property type="nucleotide sequence ID" value="NZ_JAJKFW010000020.1"/>
</dbReference>
<sequence length="211" mass="22501">MVTQDGDVLTDGGKGVVWIARCLSALPLIALLAVPASADPPRGRVVIHLLDPRGVIAGDYTMPTEWQNRRADVIGTRLLNRDETNRLRTLLRKELADDDNVPFCGHSPAYAVVVTIGEDAEKQDGGGAGKTATTAVAAKTNTVTLCGTCGTWARGGELRALHGNESLNYLDQLLPLPQVFRPVAGKRAPHLSPFTSDEPVPFEDLPASSVD</sequence>
<name>A0ABS8NFG3_9BACT</name>
<feature type="region of interest" description="Disordered" evidence="1">
    <location>
        <begin position="190"/>
        <end position="211"/>
    </location>
</feature>
<gene>
    <name evidence="3" type="ORF">LOC71_08415</name>
</gene>